<dbReference type="SMART" id="SM00831">
    <property type="entry name" value="Cation_ATPase_N"/>
    <property type="match status" value="1"/>
</dbReference>
<evidence type="ECO:0000256" key="3">
    <source>
        <dbReference type="ARBA" id="ARBA00022475"/>
    </source>
</evidence>
<feature type="region of interest" description="Disordered" evidence="11">
    <location>
        <begin position="1"/>
        <end position="22"/>
    </location>
</feature>
<dbReference type="InterPro" id="IPR050510">
    <property type="entry name" value="Cation_transp_ATPase_P-type"/>
</dbReference>
<keyword evidence="4 12" id="KW-0812">Transmembrane</keyword>
<dbReference type="InterPro" id="IPR006068">
    <property type="entry name" value="ATPase_P-typ_cation-transptr_C"/>
</dbReference>
<evidence type="ECO:0000256" key="9">
    <source>
        <dbReference type="ARBA" id="ARBA00023136"/>
    </source>
</evidence>
<dbReference type="GO" id="GO:0005886">
    <property type="term" value="C:plasma membrane"/>
    <property type="evidence" value="ECO:0007669"/>
    <property type="project" value="UniProtKB-SubCell"/>
</dbReference>
<dbReference type="InterPro" id="IPR023299">
    <property type="entry name" value="ATPase_P-typ_cyto_dom_N"/>
</dbReference>
<dbReference type="PANTHER" id="PTHR43294:SF21">
    <property type="entry name" value="CATION TRANSPORTING ATPASE"/>
    <property type="match status" value="1"/>
</dbReference>
<feature type="transmembrane region" description="Helical" evidence="12">
    <location>
        <begin position="756"/>
        <end position="781"/>
    </location>
</feature>
<evidence type="ECO:0000256" key="12">
    <source>
        <dbReference type="SAM" id="Phobius"/>
    </source>
</evidence>
<dbReference type="InterPro" id="IPR004014">
    <property type="entry name" value="ATPase_P-typ_cation-transptr_N"/>
</dbReference>
<feature type="domain" description="Cation-transporting P-type ATPase N-terminal" evidence="13">
    <location>
        <begin position="19"/>
        <end position="92"/>
    </location>
</feature>
<evidence type="ECO:0000256" key="5">
    <source>
        <dbReference type="ARBA" id="ARBA00022741"/>
    </source>
</evidence>
<dbReference type="SUPFAM" id="SSF56784">
    <property type="entry name" value="HAD-like"/>
    <property type="match status" value="1"/>
</dbReference>
<feature type="transmembrane region" description="Helical" evidence="12">
    <location>
        <begin position="95"/>
        <end position="112"/>
    </location>
</feature>
<accession>A0A853CQJ2</accession>
<evidence type="ECO:0000256" key="6">
    <source>
        <dbReference type="ARBA" id="ARBA00022840"/>
    </source>
</evidence>
<comment type="caution">
    <text evidence="14">The sequence shown here is derived from an EMBL/GenBank/DDBJ whole genome shotgun (WGS) entry which is preliminary data.</text>
</comment>
<evidence type="ECO:0000313" key="14">
    <source>
        <dbReference type="EMBL" id="NYJ08752.1"/>
    </source>
</evidence>
<evidence type="ECO:0000256" key="7">
    <source>
        <dbReference type="ARBA" id="ARBA00022967"/>
    </source>
</evidence>
<dbReference type="RefSeq" id="WP_179721584.1">
    <property type="nucleotide sequence ID" value="NZ_JACBZT010000001.1"/>
</dbReference>
<dbReference type="PANTHER" id="PTHR43294">
    <property type="entry name" value="SODIUM/POTASSIUM-TRANSPORTING ATPASE SUBUNIT ALPHA"/>
    <property type="match status" value="1"/>
</dbReference>
<dbReference type="Proteomes" id="UP000541969">
    <property type="component" value="Unassembled WGS sequence"/>
</dbReference>
<evidence type="ECO:0000256" key="8">
    <source>
        <dbReference type="ARBA" id="ARBA00022989"/>
    </source>
</evidence>
<keyword evidence="8 12" id="KW-1133">Transmembrane helix</keyword>
<dbReference type="InterPro" id="IPR023298">
    <property type="entry name" value="ATPase_P-typ_TM_dom_sf"/>
</dbReference>
<keyword evidence="5" id="KW-0547">Nucleotide-binding</keyword>
<dbReference type="Gene3D" id="2.70.150.10">
    <property type="entry name" value="Calcium-transporting ATPase, cytoplasmic transduction domain A"/>
    <property type="match status" value="1"/>
</dbReference>
<dbReference type="SUPFAM" id="SSF81660">
    <property type="entry name" value="Metal cation-transporting ATPase, ATP-binding domain N"/>
    <property type="match status" value="1"/>
</dbReference>
<dbReference type="InterPro" id="IPR008250">
    <property type="entry name" value="ATPase_P-typ_transduc_dom_A_sf"/>
</dbReference>
<evidence type="ECO:0000256" key="11">
    <source>
        <dbReference type="SAM" id="MobiDB-lite"/>
    </source>
</evidence>
<dbReference type="Pfam" id="PF00690">
    <property type="entry name" value="Cation_ATPase_N"/>
    <property type="match status" value="1"/>
</dbReference>
<dbReference type="InterPro" id="IPR018303">
    <property type="entry name" value="ATPase_P-typ_P_site"/>
</dbReference>
<evidence type="ECO:0000256" key="10">
    <source>
        <dbReference type="ARBA" id="ARBA00049360"/>
    </source>
</evidence>
<feature type="transmembrane region" description="Helical" evidence="12">
    <location>
        <begin position="801"/>
        <end position="823"/>
    </location>
</feature>
<dbReference type="Gene3D" id="1.20.1110.10">
    <property type="entry name" value="Calcium-transporting ATPase, transmembrane domain"/>
    <property type="match status" value="1"/>
</dbReference>
<dbReference type="EMBL" id="JACBZT010000001">
    <property type="protein sequence ID" value="NYJ08752.1"/>
    <property type="molecule type" value="Genomic_DNA"/>
</dbReference>
<sequence length="899" mass="94128">MTLTHRTAPAPVAGPDDVGDPREPVTRLLRDLRSTAQGLSATEAARRLVVLGPNELARAARRPWWRSVLTQVVHPLALLLWVAAALAAVSGSTELAVAIVVVIVLNAGFAFWQETQAERAVEALQGYLPDEVWAVRGGARVRVAARELVRGDLIALEEGQRVPADVRLVGGALEVDTAALTGESYPVARSADAVDDAGRLLDSPVLVFSGSAVTAGTATGLAFATGAHTELGRIAALSQRVDAEPSPLERQVRRVAWLIAAVAVGAGLAFLPIGLLAGLTLTTAAVFAIGLLVANVPEGLLPTITLALAAGVRQMASRGAVVKRLSAVETLGSTTTICTDKTGTLTANRMTVAAVALRVEVAPGSPVAATLAQVLVRCSTADLADGDGDPTELALLAWARGSGVELAPAVRDSDRWVLHRFEARFRRMTTVDRVAGRVVVSVKGAPEQVLPRCAALLGADGTATALDAAARDAVERDVERLAGVGLRVLAVARRDLGPVDPAAVPPDRDTTDRDLCLVGLVGLEDPPRDGVAGAVAGCHTAGIRIHVVTGDHGSTAAEIARRVGIRADRVVDGELVDAMSEGELRELLTADDELVFARATPETKLRIADALHRSGEVVAMTGDGVNDAPALRRADIGVAMGASGTDVAREAATVVLTDDNFATLTAGVEEGRRVFDNVRKFVLYIFAHAVPEVVPFLVFALSGGAIPLPLTVLQILAIDLGTETLPALALGREPAEPGLMHRPPRPRSEGVITGRMLWRAWGVLGLLSAVLVLGVFAAVLLHAGWRPGDAVGPGTALHDVYRQATTATFAAIVACQIGTAFAARTEWASLRAVGLATNPLLLWGIAGELLFTGVLVYWPLAQDVFGTAALPGWVLLVLLPFPVLVWGVDELLRARRRRR</sequence>
<dbReference type="InterPro" id="IPR023214">
    <property type="entry name" value="HAD_sf"/>
</dbReference>
<comment type="catalytic activity">
    <reaction evidence="10">
        <text>ATP + H2O = ADP + phosphate + H(+)</text>
        <dbReference type="Rhea" id="RHEA:13065"/>
        <dbReference type="ChEBI" id="CHEBI:15377"/>
        <dbReference type="ChEBI" id="CHEBI:15378"/>
        <dbReference type="ChEBI" id="CHEBI:30616"/>
        <dbReference type="ChEBI" id="CHEBI:43474"/>
        <dbReference type="ChEBI" id="CHEBI:456216"/>
    </reaction>
</comment>
<organism evidence="14 15">
    <name type="scientific">Petropleomorpha daqingensis</name>
    <dbReference type="NCBI Taxonomy" id="2026353"/>
    <lineage>
        <taxon>Bacteria</taxon>
        <taxon>Bacillati</taxon>
        <taxon>Actinomycetota</taxon>
        <taxon>Actinomycetes</taxon>
        <taxon>Geodermatophilales</taxon>
        <taxon>Geodermatophilaceae</taxon>
        <taxon>Petropleomorpha</taxon>
    </lineage>
</organism>
<feature type="transmembrane region" description="Helical" evidence="12">
    <location>
        <begin position="870"/>
        <end position="892"/>
    </location>
</feature>
<dbReference type="InterPro" id="IPR001757">
    <property type="entry name" value="P_typ_ATPase"/>
</dbReference>
<name>A0A853CQJ2_9ACTN</name>
<reference evidence="14 15" key="1">
    <citation type="submission" date="2020-07" db="EMBL/GenBank/DDBJ databases">
        <title>Sequencing the genomes of 1000 actinobacteria strains.</title>
        <authorList>
            <person name="Klenk H.-P."/>
        </authorList>
    </citation>
    <scope>NUCLEOTIDE SEQUENCE [LARGE SCALE GENOMIC DNA]</scope>
    <source>
        <strain evidence="14 15">DSM 104001</strain>
    </source>
</reference>
<dbReference type="SFLD" id="SFLDF00027">
    <property type="entry name" value="p-type_atpase"/>
    <property type="match status" value="1"/>
</dbReference>
<protein>
    <submittedName>
        <fullName evidence="14">Calcium-translocating P-type ATPase</fullName>
    </submittedName>
</protein>
<dbReference type="Gene3D" id="3.40.1110.10">
    <property type="entry name" value="Calcium-transporting ATPase, cytoplasmic domain N"/>
    <property type="match status" value="1"/>
</dbReference>
<evidence type="ECO:0000259" key="13">
    <source>
        <dbReference type="SMART" id="SM00831"/>
    </source>
</evidence>
<dbReference type="SUPFAM" id="SSF81665">
    <property type="entry name" value="Calcium ATPase, transmembrane domain M"/>
    <property type="match status" value="1"/>
</dbReference>
<dbReference type="NCBIfam" id="TIGR01494">
    <property type="entry name" value="ATPase_P-type"/>
    <property type="match status" value="2"/>
</dbReference>
<comment type="similarity">
    <text evidence="2">Belongs to the cation transport ATPase (P-type) (TC 3.A.3) family. Type IIA subfamily.</text>
</comment>
<gene>
    <name evidence="14" type="ORF">GGQ55_005030</name>
</gene>
<feature type="transmembrane region" description="Helical" evidence="12">
    <location>
        <begin position="68"/>
        <end position="89"/>
    </location>
</feature>
<dbReference type="PRINTS" id="PR00119">
    <property type="entry name" value="CATATPASE"/>
</dbReference>
<feature type="transmembrane region" description="Helical" evidence="12">
    <location>
        <begin position="285"/>
        <end position="309"/>
    </location>
</feature>
<feature type="transmembrane region" description="Helical" evidence="12">
    <location>
        <begin position="835"/>
        <end position="858"/>
    </location>
</feature>
<proteinExistence type="inferred from homology"/>
<dbReference type="GO" id="GO:0016887">
    <property type="term" value="F:ATP hydrolysis activity"/>
    <property type="evidence" value="ECO:0007669"/>
    <property type="project" value="InterPro"/>
</dbReference>
<dbReference type="Gene3D" id="3.40.50.1000">
    <property type="entry name" value="HAD superfamily/HAD-like"/>
    <property type="match status" value="1"/>
</dbReference>
<evidence type="ECO:0000256" key="2">
    <source>
        <dbReference type="ARBA" id="ARBA00005675"/>
    </source>
</evidence>
<keyword evidence="6" id="KW-0067">ATP-binding</keyword>
<dbReference type="Pfam" id="PF00122">
    <property type="entry name" value="E1-E2_ATPase"/>
    <property type="match status" value="1"/>
</dbReference>
<dbReference type="PROSITE" id="PS00154">
    <property type="entry name" value="ATPASE_E1_E2"/>
    <property type="match status" value="1"/>
</dbReference>
<dbReference type="InterPro" id="IPR044492">
    <property type="entry name" value="P_typ_ATPase_HD_dom"/>
</dbReference>
<feature type="transmembrane region" description="Helical" evidence="12">
    <location>
        <begin position="255"/>
        <end position="279"/>
    </location>
</feature>
<keyword evidence="15" id="KW-1185">Reference proteome</keyword>
<evidence type="ECO:0000313" key="15">
    <source>
        <dbReference type="Proteomes" id="UP000541969"/>
    </source>
</evidence>
<dbReference type="SUPFAM" id="SSF81653">
    <property type="entry name" value="Calcium ATPase, transduction domain A"/>
    <property type="match status" value="1"/>
</dbReference>
<dbReference type="InterPro" id="IPR036412">
    <property type="entry name" value="HAD-like_sf"/>
</dbReference>
<dbReference type="SFLD" id="SFLDS00003">
    <property type="entry name" value="Haloacid_Dehalogenase"/>
    <property type="match status" value="1"/>
</dbReference>
<evidence type="ECO:0000256" key="1">
    <source>
        <dbReference type="ARBA" id="ARBA00004651"/>
    </source>
</evidence>
<dbReference type="AlphaFoldDB" id="A0A853CQJ2"/>
<dbReference type="Pfam" id="PF00689">
    <property type="entry name" value="Cation_ATPase_C"/>
    <property type="match status" value="1"/>
</dbReference>
<evidence type="ECO:0000256" key="4">
    <source>
        <dbReference type="ARBA" id="ARBA00022692"/>
    </source>
</evidence>
<keyword evidence="7" id="KW-1278">Translocase</keyword>
<dbReference type="GO" id="GO:0005524">
    <property type="term" value="F:ATP binding"/>
    <property type="evidence" value="ECO:0007669"/>
    <property type="project" value="UniProtKB-KW"/>
</dbReference>
<dbReference type="Pfam" id="PF13246">
    <property type="entry name" value="Cation_ATPase"/>
    <property type="match status" value="1"/>
</dbReference>
<keyword evidence="3" id="KW-1003">Cell membrane</keyword>
<keyword evidence="9 12" id="KW-0472">Membrane</keyword>
<dbReference type="InterPro" id="IPR059000">
    <property type="entry name" value="ATPase_P-type_domA"/>
</dbReference>
<comment type="subcellular location">
    <subcellularLocation>
        <location evidence="1">Cell membrane</location>
        <topology evidence="1">Multi-pass membrane protein</topology>
    </subcellularLocation>
</comment>
<dbReference type="SFLD" id="SFLDG00002">
    <property type="entry name" value="C1.7:_P-type_atpase_like"/>
    <property type="match status" value="1"/>
</dbReference>
<dbReference type="PRINTS" id="PR00121">
    <property type="entry name" value="NAKATPASE"/>
</dbReference>